<dbReference type="KEGG" id="cgle:NCTC11432_02440"/>
<organism evidence="1 2">
    <name type="scientific">Chryseobacterium gleum</name>
    <name type="common">Flavobacterium gleum</name>
    <dbReference type="NCBI Taxonomy" id="250"/>
    <lineage>
        <taxon>Bacteria</taxon>
        <taxon>Pseudomonadati</taxon>
        <taxon>Bacteroidota</taxon>
        <taxon>Flavobacteriia</taxon>
        <taxon>Flavobacteriales</taxon>
        <taxon>Weeksellaceae</taxon>
        <taxon>Chryseobacterium group</taxon>
        <taxon>Chryseobacterium</taxon>
    </lineage>
</organism>
<dbReference type="Proteomes" id="UP000279227">
    <property type="component" value="Chromosome"/>
</dbReference>
<protein>
    <submittedName>
        <fullName evidence="1">Uncharacterized protein</fullName>
    </submittedName>
</protein>
<gene>
    <name evidence="1" type="ORF">NCTC11432_02440</name>
</gene>
<evidence type="ECO:0000313" key="1">
    <source>
        <dbReference type="EMBL" id="VEE08016.1"/>
    </source>
</evidence>
<dbReference type="AlphaFoldDB" id="A0A448B2Z6"/>
<accession>A0A448B2Z6</accession>
<evidence type="ECO:0000313" key="2">
    <source>
        <dbReference type="Proteomes" id="UP000279227"/>
    </source>
</evidence>
<name>A0A448B2Z6_CHRGE</name>
<dbReference type="EMBL" id="LR134289">
    <property type="protein sequence ID" value="VEE08016.1"/>
    <property type="molecule type" value="Genomic_DNA"/>
</dbReference>
<reference evidence="1 2" key="1">
    <citation type="submission" date="2018-12" db="EMBL/GenBank/DDBJ databases">
        <authorList>
            <consortium name="Pathogen Informatics"/>
        </authorList>
    </citation>
    <scope>NUCLEOTIDE SEQUENCE [LARGE SCALE GENOMIC DNA]</scope>
    <source>
        <strain evidence="1 2">NCTC11432</strain>
    </source>
</reference>
<proteinExistence type="predicted"/>
<sequence>MKESFYSRQQSGYDYVADEANCNVYLIRINEIDFFFASLRHTNKKLNFALKNFFYLISAF</sequence>